<dbReference type="InterPro" id="IPR001650">
    <property type="entry name" value="Helicase_C-like"/>
</dbReference>
<dbReference type="SMART" id="SM00490">
    <property type="entry name" value="HELICc"/>
    <property type="match status" value="1"/>
</dbReference>
<dbReference type="AlphaFoldDB" id="A0AAI8VDA3"/>
<dbReference type="InterPro" id="IPR059032">
    <property type="entry name" value="WHD_DDX60"/>
</dbReference>
<dbReference type="PROSITE" id="PS51194">
    <property type="entry name" value="HELICASE_CTER"/>
    <property type="match status" value="1"/>
</dbReference>
<keyword evidence="3" id="KW-0175">Coiled coil</keyword>
<feature type="coiled-coil region" evidence="3">
    <location>
        <begin position="468"/>
        <end position="495"/>
    </location>
</feature>
<feature type="domain" description="Helicase C-terminal" evidence="5">
    <location>
        <begin position="515"/>
        <end position="697"/>
    </location>
</feature>
<dbReference type="Gene3D" id="3.40.50.300">
    <property type="entry name" value="P-loop containing nucleotide triphosphate hydrolases"/>
    <property type="match status" value="1"/>
</dbReference>
<organism evidence="6 7">
    <name type="scientific">Anthostomella pinea</name>
    <dbReference type="NCBI Taxonomy" id="933095"/>
    <lineage>
        <taxon>Eukaryota</taxon>
        <taxon>Fungi</taxon>
        <taxon>Dikarya</taxon>
        <taxon>Ascomycota</taxon>
        <taxon>Pezizomycotina</taxon>
        <taxon>Sordariomycetes</taxon>
        <taxon>Xylariomycetidae</taxon>
        <taxon>Xylariales</taxon>
        <taxon>Xylariaceae</taxon>
        <taxon>Anthostomella</taxon>
    </lineage>
</organism>
<keyword evidence="1" id="KW-0378">Hydrolase</keyword>
<evidence type="ECO:0000256" key="3">
    <source>
        <dbReference type="SAM" id="Coils"/>
    </source>
</evidence>
<sequence>MATKKLTKWHEALGFRTVDIVGDFGGKELFLIHGDSLLLHCINSSQVDFNAGAFQLLHAISAVETFLNHWKSRGCSFHVVFFDDSKHGVFLDKGKENRHSPDTPQAKQIKYRLTRTILIQHLQRCATDDSSNSDIIFCFPSIGSDAFTAYLAENLATFLLCHDGFDESGDTSEHQNPYQYLIHEFLRLRRSVALISSVEFSSSRVFTSMVTSAPVIPSLQPPAQSDVANQAHDQPASSVNLDRVERSGSSCRERATVAILSKLLQTAGYRELHLASIAMAFHTAYLGRATLSGRSFPNPSTDMPKPSIDNCLSFMDRFALEATSVLNSTTSEGSWLRDAKPDLFDLTRFDLREISLEPRDCLTLWACMKQYQTQGYELNPALDPNKTLSGIATKSDVIAWVNKLKVVLNTWMRDSASPFEAIRTHLLASTKQFLEGREDRDAESVILPLLSDLHSAGGLPAILFNYDRVQCENTLMSVLSRLESAEKEFKESDKQWAQQVNKYEAWKVLRAKQKDLERVQKATKDEKMRKTANVEASVWESFDIDGALADFSFADHTKLTKSELQDALQTLAWERIQPHFIAALKRGVGVHHAGVNRGYRQVVEMLFRKGFLTVVIATGTLALGISMPCKTVVFFGDSTYLTALNYRQGSGRAGRRGFDLLGNVVFCNIGLTRAFELMSSRLPDLKGHFPLSTTLVLRTMGLLDATSNSAYATGVVKSLLLQNRIYLRGPAAGMSIRHHLRFSIEYLRRQRLLSATGKPLNFAGLVGHLYFTENAAFAFHSLLKGGYFHSLCSGIHKNPIDTLRNLALVIAHLFNRIPARVGSKYHPGTLDPAVSNLLLPRLPKGAEDILVSNNNETLRKYSRRMQSIHDLCSSVRNGVFLEESAVPYIPIWPHDTDTRLNSYIYTFFKSGDYAALTRDHKIKKGDVWFLLKEFSLVLATVVTSLTNFIEPDGSMDDDDSGPTDDSTTPEMVLPAWEGEGASLVDVLKAFTMLRDEFDEKFRKTWA</sequence>
<dbReference type="SUPFAM" id="SSF52540">
    <property type="entry name" value="P-loop containing nucleoside triphosphate hydrolases"/>
    <property type="match status" value="1"/>
</dbReference>
<evidence type="ECO:0000256" key="1">
    <source>
        <dbReference type="ARBA" id="ARBA00022801"/>
    </source>
</evidence>
<dbReference type="Pfam" id="PF23002">
    <property type="entry name" value="PIN-like_DDX60"/>
    <property type="match status" value="1"/>
</dbReference>
<feature type="compositionally biased region" description="Acidic residues" evidence="4">
    <location>
        <begin position="953"/>
        <end position="962"/>
    </location>
</feature>
<dbReference type="PANTHER" id="PTHR44533:SF4">
    <property type="entry name" value="DEAD_H RNA HELICASE, PUTATIVE-RELATED"/>
    <property type="match status" value="1"/>
</dbReference>
<evidence type="ECO:0000256" key="4">
    <source>
        <dbReference type="SAM" id="MobiDB-lite"/>
    </source>
</evidence>
<keyword evidence="2" id="KW-0067">ATP-binding</keyword>
<comment type="caution">
    <text evidence="6">The sequence shown here is derived from an EMBL/GenBank/DDBJ whole genome shotgun (WGS) entry which is preliminary data.</text>
</comment>
<evidence type="ECO:0000256" key="2">
    <source>
        <dbReference type="ARBA" id="ARBA00022806"/>
    </source>
</evidence>
<dbReference type="GO" id="GO:0004386">
    <property type="term" value="F:helicase activity"/>
    <property type="evidence" value="ECO:0007669"/>
    <property type="project" value="UniProtKB-KW"/>
</dbReference>
<dbReference type="EMBL" id="CAUWAG010000004">
    <property type="protein sequence ID" value="CAJ2502285.1"/>
    <property type="molecule type" value="Genomic_DNA"/>
</dbReference>
<name>A0AAI8VDA3_9PEZI</name>
<feature type="region of interest" description="Disordered" evidence="4">
    <location>
        <begin position="952"/>
        <end position="971"/>
    </location>
</feature>
<evidence type="ECO:0000313" key="7">
    <source>
        <dbReference type="Proteomes" id="UP001295740"/>
    </source>
</evidence>
<feature type="region of interest" description="Disordered" evidence="4">
    <location>
        <begin position="221"/>
        <end position="245"/>
    </location>
</feature>
<feature type="compositionally biased region" description="Polar residues" evidence="4">
    <location>
        <begin position="221"/>
        <end position="240"/>
    </location>
</feature>
<evidence type="ECO:0000313" key="6">
    <source>
        <dbReference type="EMBL" id="CAJ2502285.1"/>
    </source>
</evidence>
<keyword evidence="2" id="KW-0547">Nucleotide-binding</keyword>
<accession>A0AAI8VDA3</accession>
<proteinExistence type="predicted"/>
<keyword evidence="2" id="KW-0347">Helicase</keyword>
<dbReference type="GO" id="GO:0005737">
    <property type="term" value="C:cytoplasm"/>
    <property type="evidence" value="ECO:0007669"/>
    <property type="project" value="TreeGrafter"/>
</dbReference>
<dbReference type="GO" id="GO:0016787">
    <property type="term" value="F:hydrolase activity"/>
    <property type="evidence" value="ECO:0007669"/>
    <property type="project" value="UniProtKB-KW"/>
</dbReference>
<dbReference type="PANTHER" id="PTHR44533">
    <property type="entry name" value="DEAD/H RNA HELICASE, PUTATIVE-RELATED"/>
    <property type="match status" value="1"/>
</dbReference>
<protein>
    <submittedName>
        <fullName evidence="6">Uu.00g096790.m01.CDS01</fullName>
    </submittedName>
</protein>
<keyword evidence="7" id="KW-1185">Reference proteome</keyword>
<dbReference type="InterPro" id="IPR055124">
    <property type="entry name" value="PIN-like_DDX60"/>
</dbReference>
<dbReference type="Proteomes" id="UP001295740">
    <property type="component" value="Unassembled WGS sequence"/>
</dbReference>
<dbReference type="Pfam" id="PF26076">
    <property type="entry name" value="WHD_DDX60"/>
    <property type="match status" value="1"/>
</dbReference>
<dbReference type="Pfam" id="PF00271">
    <property type="entry name" value="Helicase_C"/>
    <property type="match status" value="1"/>
</dbReference>
<reference evidence="6" key="1">
    <citation type="submission" date="2023-10" db="EMBL/GenBank/DDBJ databases">
        <authorList>
            <person name="Hackl T."/>
        </authorList>
    </citation>
    <scope>NUCLEOTIDE SEQUENCE</scope>
</reference>
<dbReference type="InterPro" id="IPR027417">
    <property type="entry name" value="P-loop_NTPase"/>
</dbReference>
<gene>
    <name evidence="6" type="ORF">KHLLAP_LOCUS2753</name>
</gene>
<evidence type="ECO:0000259" key="5">
    <source>
        <dbReference type="PROSITE" id="PS51194"/>
    </source>
</evidence>
<dbReference type="InterPro" id="IPR052431">
    <property type="entry name" value="SKI2_subfamily_helicases"/>
</dbReference>